<feature type="transmembrane region" description="Helical" evidence="13">
    <location>
        <begin position="145"/>
        <end position="167"/>
    </location>
</feature>
<keyword evidence="3" id="KW-0813">Transport</keyword>
<evidence type="ECO:0000313" key="16">
    <source>
        <dbReference type="Proteomes" id="UP000483379"/>
    </source>
</evidence>
<evidence type="ECO:0000256" key="5">
    <source>
        <dbReference type="ARBA" id="ARBA00022617"/>
    </source>
</evidence>
<dbReference type="GO" id="GO:0046872">
    <property type="term" value="F:metal ion binding"/>
    <property type="evidence" value="ECO:0007669"/>
    <property type="project" value="UniProtKB-KW"/>
</dbReference>
<keyword evidence="16" id="KW-1185">Reference proteome</keyword>
<comment type="subcellular location">
    <subcellularLocation>
        <location evidence="2">Cell membrane</location>
        <topology evidence="2">Multi-pass membrane protein</topology>
    </subcellularLocation>
</comment>
<organism evidence="15 16">
    <name type="scientific">Thiorhodococcus minor</name>
    <dbReference type="NCBI Taxonomy" id="57489"/>
    <lineage>
        <taxon>Bacteria</taxon>
        <taxon>Pseudomonadati</taxon>
        <taxon>Pseudomonadota</taxon>
        <taxon>Gammaproteobacteria</taxon>
        <taxon>Chromatiales</taxon>
        <taxon>Chromatiaceae</taxon>
        <taxon>Thiorhodococcus</taxon>
    </lineage>
</organism>
<evidence type="ECO:0000256" key="4">
    <source>
        <dbReference type="ARBA" id="ARBA00022475"/>
    </source>
</evidence>
<evidence type="ECO:0000313" key="15">
    <source>
        <dbReference type="EMBL" id="NEV64559.1"/>
    </source>
</evidence>
<dbReference type="InterPro" id="IPR016174">
    <property type="entry name" value="Di-haem_cyt_TM"/>
</dbReference>
<evidence type="ECO:0000256" key="3">
    <source>
        <dbReference type="ARBA" id="ARBA00022448"/>
    </source>
</evidence>
<keyword evidence="9 13" id="KW-1133">Transmembrane helix</keyword>
<keyword evidence="7" id="KW-0479">Metal-binding</keyword>
<evidence type="ECO:0000259" key="14">
    <source>
        <dbReference type="Pfam" id="PF01292"/>
    </source>
</evidence>
<reference evidence="15 16" key="1">
    <citation type="submission" date="2020-02" db="EMBL/GenBank/DDBJ databases">
        <title>Genome sequences of Thiorhodococcus mannitoliphagus and Thiorhodococcus minor, purple sulfur photosynthetic bacteria in the gammaproteobacterial family, Chromatiaceae.</title>
        <authorList>
            <person name="Aviles F.A."/>
            <person name="Meyer T.E."/>
            <person name="Kyndt J.A."/>
        </authorList>
    </citation>
    <scope>NUCLEOTIDE SEQUENCE [LARGE SCALE GENOMIC DNA]</scope>
    <source>
        <strain evidence="15 16">DSM 11518</strain>
    </source>
</reference>
<evidence type="ECO:0000256" key="13">
    <source>
        <dbReference type="SAM" id="Phobius"/>
    </source>
</evidence>
<keyword evidence="5" id="KW-0349">Heme</keyword>
<feature type="domain" description="Cytochrome b561 bacterial/Ni-hydrogenase" evidence="14">
    <location>
        <begin position="6"/>
        <end position="177"/>
    </location>
</feature>
<evidence type="ECO:0000256" key="8">
    <source>
        <dbReference type="ARBA" id="ARBA00022982"/>
    </source>
</evidence>
<proteinExistence type="inferred from homology"/>
<dbReference type="Pfam" id="PF01292">
    <property type="entry name" value="Ni_hydr_CYTB"/>
    <property type="match status" value="1"/>
</dbReference>
<dbReference type="GO" id="GO:0009055">
    <property type="term" value="F:electron transfer activity"/>
    <property type="evidence" value="ECO:0007669"/>
    <property type="project" value="InterPro"/>
</dbReference>
<comment type="caution">
    <text evidence="15">The sequence shown here is derived from an EMBL/GenBank/DDBJ whole genome shotgun (WGS) entry which is preliminary data.</text>
</comment>
<evidence type="ECO:0000256" key="9">
    <source>
        <dbReference type="ARBA" id="ARBA00022989"/>
    </source>
</evidence>
<dbReference type="SUPFAM" id="SSF81342">
    <property type="entry name" value="Transmembrane di-heme cytochromes"/>
    <property type="match status" value="1"/>
</dbReference>
<gene>
    <name evidence="15" type="ORF">G3446_22255</name>
</gene>
<evidence type="ECO:0000256" key="6">
    <source>
        <dbReference type="ARBA" id="ARBA00022692"/>
    </source>
</evidence>
<evidence type="ECO:0000256" key="11">
    <source>
        <dbReference type="ARBA" id="ARBA00023136"/>
    </source>
</evidence>
<comment type="similarity">
    <text evidence="12">Belongs to the cytochrome b561 family.</text>
</comment>
<protein>
    <submittedName>
        <fullName evidence="15">Cytochrome b</fullName>
    </submittedName>
</protein>
<feature type="transmembrane region" description="Helical" evidence="13">
    <location>
        <begin position="99"/>
        <end position="125"/>
    </location>
</feature>
<dbReference type="PANTHER" id="PTHR30529">
    <property type="entry name" value="CYTOCHROME B561"/>
    <property type="match status" value="1"/>
</dbReference>
<feature type="transmembrane region" description="Helical" evidence="13">
    <location>
        <begin position="55"/>
        <end position="73"/>
    </location>
</feature>
<keyword evidence="10" id="KW-0408">Iron</keyword>
<evidence type="ECO:0000256" key="2">
    <source>
        <dbReference type="ARBA" id="ARBA00004651"/>
    </source>
</evidence>
<dbReference type="InterPro" id="IPR011577">
    <property type="entry name" value="Cyt_b561_bac/Ni-Hgenase"/>
</dbReference>
<dbReference type="EMBL" id="JAAIJQ010000097">
    <property type="protein sequence ID" value="NEV64559.1"/>
    <property type="molecule type" value="Genomic_DNA"/>
</dbReference>
<dbReference type="GO" id="GO:0022904">
    <property type="term" value="P:respiratory electron transport chain"/>
    <property type="evidence" value="ECO:0007669"/>
    <property type="project" value="InterPro"/>
</dbReference>
<evidence type="ECO:0000256" key="12">
    <source>
        <dbReference type="ARBA" id="ARBA00037975"/>
    </source>
</evidence>
<dbReference type="GO" id="GO:0005886">
    <property type="term" value="C:plasma membrane"/>
    <property type="evidence" value="ECO:0007669"/>
    <property type="project" value="UniProtKB-SubCell"/>
</dbReference>
<evidence type="ECO:0000256" key="7">
    <source>
        <dbReference type="ARBA" id="ARBA00022723"/>
    </source>
</evidence>
<evidence type="ECO:0000256" key="10">
    <source>
        <dbReference type="ARBA" id="ARBA00023004"/>
    </source>
</evidence>
<evidence type="ECO:0000256" key="1">
    <source>
        <dbReference type="ARBA" id="ARBA00001970"/>
    </source>
</evidence>
<dbReference type="PANTHER" id="PTHR30529:SF1">
    <property type="entry name" value="CYTOCHROME B561 HOMOLOG 2"/>
    <property type="match status" value="1"/>
</dbReference>
<keyword evidence="4" id="KW-1003">Cell membrane</keyword>
<dbReference type="GO" id="GO:0020037">
    <property type="term" value="F:heme binding"/>
    <property type="evidence" value="ECO:0007669"/>
    <property type="project" value="TreeGrafter"/>
</dbReference>
<dbReference type="InterPro" id="IPR052168">
    <property type="entry name" value="Cytochrome_b561_oxidase"/>
</dbReference>
<accession>A0A6M0K553</accession>
<name>A0A6M0K553_9GAMM</name>
<keyword evidence="11 13" id="KW-0472">Membrane</keyword>
<comment type="cofactor">
    <cofactor evidence="1">
        <name>heme b</name>
        <dbReference type="ChEBI" id="CHEBI:60344"/>
    </cofactor>
</comment>
<keyword evidence="8" id="KW-0249">Electron transport</keyword>
<sequence>MATTNRYTFLQRLLHWLIALLVFGLLMAGLGFWALGYEGLKGLLGDEGVNTVYMLHKSFGILVLLLTILRLVLRFRTPPPAYDPPLGLIERLVGGGIHLLLYVFLIGLPIGGWIATAASGYPIQFFGMTLPGIIGENKELGEMMFTYHGIGGLIVAVLLLIHIAAGLKHWKLKDGIMTRISLP</sequence>
<keyword evidence="6 13" id="KW-0812">Transmembrane</keyword>
<feature type="transmembrane region" description="Helical" evidence="13">
    <location>
        <begin position="12"/>
        <end position="35"/>
    </location>
</feature>
<dbReference type="Gene3D" id="1.20.950.20">
    <property type="entry name" value="Transmembrane di-heme cytochromes, Chain C"/>
    <property type="match status" value="1"/>
</dbReference>
<dbReference type="AlphaFoldDB" id="A0A6M0K553"/>
<dbReference type="Proteomes" id="UP000483379">
    <property type="component" value="Unassembled WGS sequence"/>
</dbReference>